<dbReference type="Pfam" id="PF00005">
    <property type="entry name" value="ABC_tran"/>
    <property type="match status" value="1"/>
</dbReference>
<dbReference type="SUPFAM" id="SSF52540">
    <property type="entry name" value="P-loop containing nucleoside triphosphate hydrolases"/>
    <property type="match status" value="1"/>
</dbReference>
<keyword evidence="1" id="KW-0547">Nucleotide-binding</keyword>
<comment type="caution">
    <text evidence="4">The sequence shown here is derived from an EMBL/GenBank/DDBJ whole genome shotgun (WGS) entry which is preliminary data.</text>
</comment>
<dbReference type="InterPro" id="IPR003593">
    <property type="entry name" value="AAA+_ATPase"/>
</dbReference>
<protein>
    <submittedName>
        <fullName evidence="4">Multidrug ABC transporter ATP-binding protein YbhF</fullName>
    </submittedName>
</protein>
<reference evidence="4" key="1">
    <citation type="submission" date="2021-12" db="EMBL/GenBank/DDBJ databases">
        <authorList>
            <person name="Rodrigo-Torres L."/>
            <person name="Arahal R. D."/>
            <person name="Lucena T."/>
        </authorList>
    </citation>
    <scope>NUCLEOTIDE SEQUENCE</scope>
    <source>
        <strain evidence="4">CECT 8267</strain>
    </source>
</reference>
<dbReference type="GO" id="GO:0005524">
    <property type="term" value="F:ATP binding"/>
    <property type="evidence" value="ECO:0007669"/>
    <property type="project" value="UniProtKB-KW"/>
</dbReference>
<dbReference type="PROSITE" id="PS00211">
    <property type="entry name" value="ABC_TRANSPORTER_1"/>
    <property type="match status" value="1"/>
</dbReference>
<keyword evidence="5" id="KW-1185">Reference proteome</keyword>
<dbReference type="Gene3D" id="3.40.50.300">
    <property type="entry name" value="P-loop containing nucleotide triphosphate hydrolases"/>
    <property type="match status" value="1"/>
</dbReference>
<feature type="domain" description="ABC transporter" evidence="3">
    <location>
        <begin position="11"/>
        <end position="240"/>
    </location>
</feature>
<dbReference type="EMBL" id="CAKLPX010000002">
    <property type="protein sequence ID" value="CAH0992130.1"/>
    <property type="molecule type" value="Genomic_DNA"/>
</dbReference>
<sequence length="310" mass="34293">MSVAASPEYVIEVENLSKKFGDFTAVDNLTMKIPRGYVYGFLGPNGSGKTTAIRMMCGLLTPTEGRVKVLGMAVPKDAEQVRLQVGYMTQRFSLYEDMTISENLQFLGRVNGIDKKQLQQRIDEVLATFRLLEFRHAIVGPMSGGQKRRLALAAAILKSPKLLILDEPTSEVDPNTRREMWEILFQLADQGTTVLVSTHLMDEAERCHYLTIMDNGKMVADGDTQTLKHNINAAVYLIKGDNTPGLRPLLLAHDDIDAVTQVGLDLRLLVDKQSTMDACDVQALIGNDYRVDSIPASMEDVFVIATRGDG</sequence>
<dbReference type="InterPro" id="IPR003439">
    <property type="entry name" value="ABC_transporter-like_ATP-bd"/>
</dbReference>
<proteinExistence type="predicted"/>
<dbReference type="PROSITE" id="PS50893">
    <property type="entry name" value="ABC_TRANSPORTER_2"/>
    <property type="match status" value="1"/>
</dbReference>
<gene>
    <name evidence="4" type="primary">ybhF</name>
    <name evidence="4" type="ORF">SIN8267_02246</name>
</gene>
<dbReference type="RefSeq" id="WP_237444824.1">
    <property type="nucleotide sequence ID" value="NZ_CAKLPX010000002.1"/>
</dbReference>
<dbReference type="PANTHER" id="PTHR43038">
    <property type="entry name" value="ATP-BINDING CASSETTE, SUB-FAMILY H, MEMBER 1"/>
    <property type="match status" value="1"/>
</dbReference>
<organism evidence="4 5">
    <name type="scientific">Sinobacterium norvegicum</name>
    <dbReference type="NCBI Taxonomy" id="1641715"/>
    <lineage>
        <taxon>Bacteria</taxon>
        <taxon>Pseudomonadati</taxon>
        <taxon>Pseudomonadota</taxon>
        <taxon>Gammaproteobacteria</taxon>
        <taxon>Cellvibrionales</taxon>
        <taxon>Spongiibacteraceae</taxon>
        <taxon>Sinobacterium</taxon>
    </lineage>
</organism>
<dbReference type="InterPro" id="IPR017871">
    <property type="entry name" value="ABC_transporter-like_CS"/>
</dbReference>
<evidence type="ECO:0000256" key="1">
    <source>
        <dbReference type="ARBA" id="ARBA00022741"/>
    </source>
</evidence>
<name>A0ABN8ELU3_9GAMM</name>
<dbReference type="Proteomes" id="UP000838100">
    <property type="component" value="Unassembled WGS sequence"/>
</dbReference>
<accession>A0ABN8ELU3</accession>
<evidence type="ECO:0000256" key="2">
    <source>
        <dbReference type="ARBA" id="ARBA00022840"/>
    </source>
</evidence>
<dbReference type="CDD" id="cd03230">
    <property type="entry name" value="ABC_DR_subfamily_A"/>
    <property type="match status" value="1"/>
</dbReference>
<dbReference type="InterPro" id="IPR027417">
    <property type="entry name" value="P-loop_NTPase"/>
</dbReference>
<evidence type="ECO:0000259" key="3">
    <source>
        <dbReference type="PROSITE" id="PS50893"/>
    </source>
</evidence>
<evidence type="ECO:0000313" key="5">
    <source>
        <dbReference type="Proteomes" id="UP000838100"/>
    </source>
</evidence>
<dbReference type="SMART" id="SM00382">
    <property type="entry name" value="AAA"/>
    <property type="match status" value="1"/>
</dbReference>
<dbReference type="PANTHER" id="PTHR43038:SF3">
    <property type="entry name" value="ABC TRANSPORTER G FAMILY MEMBER 20 ISOFORM X1"/>
    <property type="match status" value="1"/>
</dbReference>
<keyword evidence="2 4" id="KW-0067">ATP-binding</keyword>
<evidence type="ECO:0000313" key="4">
    <source>
        <dbReference type="EMBL" id="CAH0992130.1"/>
    </source>
</evidence>